<keyword evidence="4" id="KW-1133">Transmembrane helix</keyword>
<feature type="domain" description="Periplasmic binding protein" evidence="5">
    <location>
        <begin position="50"/>
        <end position="294"/>
    </location>
</feature>
<name>A0A5C1QNI8_9SPIO</name>
<accession>A0A5C1QNI8</accession>
<comment type="subcellular location">
    <subcellularLocation>
        <location evidence="1">Cell envelope</location>
    </subcellularLocation>
</comment>
<sequence>MKSGRIVLINISFLFLILLIYYFSANMNLFSRFNKKYEVVLVMKTTERISEFWVILEKGAIQAAEDLGIHIEITGADLEDNIQQQIDIMDQVIDSAPDAIILAATDYQLLGPSAARAREQSIALLTVDSFIASDHSQCEIGTANVGAGEKLGRHMSSLLQEGDTLAIISFVRDSSPAIEREKGFRSALGDDFNILDTIYTNNNIELGYTETKRLIKEYPHLKAVVALNENSALGTFRAIKESDRAGDLIFMTFDSDLELIQGLEDGLIDATLVQKPYNMGYLAVQNAYDLIRGKSVPPSIDTGSELITRENMYDIKNQKLLFPSE</sequence>
<protein>
    <recommendedName>
        <fullName evidence="5">Periplasmic binding protein domain-containing protein</fullName>
    </recommendedName>
</protein>
<dbReference type="AlphaFoldDB" id="A0A5C1QNI8"/>
<dbReference type="GO" id="GO:0030246">
    <property type="term" value="F:carbohydrate binding"/>
    <property type="evidence" value="ECO:0007669"/>
    <property type="project" value="UniProtKB-ARBA"/>
</dbReference>
<evidence type="ECO:0000256" key="1">
    <source>
        <dbReference type="ARBA" id="ARBA00004196"/>
    </source>
</evidence>
<evidence type="ECO:0000259" key="5">
    <source>
        <dbReference type="Pfam" id="PF13407"/>
    </source>
</evidence>
<evidence type="ECO:0000313" key="7">
    <source>
        <dbReference type="Proteomes" id="UP000324209"/>
    </source>
</evidence>
<evidence type="ECO:0000256" key="4">
    <source>
        <dbReference type="SAM" id="Phobius"/>
    </source>
</evidence>
<feature type="transmembrane region" description="Helical" evidence="4">
    <location>
        <begin position="6"/>
        <end position="25"/>
    </location>
</feature>
<keyword evidence="7" id="KW-1185">Reference proteome</keyword>
<dbReference type="Gene3D" id="3.40.50.2300">
    <property type="match status" value="2"/>
</dbReference>
<comment type="similarity">
    <text evidence="2">Belongs to the bacterial solute-binding protein 2 family.</text>
</comment>
<keyword evidence="3" id="KW-0732">Signal</keyword>
<dbReference type="OrthoDB" id="6196975at2"/>
<evidence type="ECO:0000256" key="3">
    <source>
        <dbReference type="ARBA" id="ARBA00022729"/>
    </source>
</evidence>
<dbReference type="Pfam" id="PF13407">
    <property type="entry name" value="Peripla_BP_4"/>
    <property type="match status" value="1"/>
</dbReference>
<dbReference type="SUPFAM" id="SSF53822">
    <property type="entry name" value="Periplasmic binding protein-like I"/>
    <property type="match status" value="1"/>
</dbReference>
<proteinExistence type="inferred from homology"/>
<dbReference type="PANTHER" id="PTHR46847">
    <property type="entry name" value="D-ALLOSE-BINDING PERIPLASMIC PROTEIN-RELATED"/>
    <property type="match status" value="1"/>
</dbReference>
<dbReference type="PANTHER" id="PTHR46847:SF1">
    <property type="entry name" value="D-ALLOSE-BINDING PERIPLASMIC PROTEIN-RELATED"/>
    <property type="match status" value="1"/>
</dbReference>
<gene>
    <name evidence="6" type="ORF">EXM22_16605</name>
</gene>
<keyword evidence="4" id="KW-0812">Transmembrane</keyword>
<dbReference type="Proteomes" id="UP000324209">
    <property type="component" value="Chromosome"/>
</dbReference>
<dbReference type="GO" id="GO:0030313">
    <property type="term" value="C:cell envelope"/>
    <property type="evidence" value="ECO:0007669"/>
    <property type="project" value="UniProtKB-SubCell"/>
</dbReference>
<dbReference type="InterPro" id="IPR028082">
    <property type="entry name" value="Peripla_BP_I"/>
</dbReference>
<reference evidence="6 7" key="1">
    <citation type="submission" date="2019-02" db="EMBL/GenBank/DDBJ databases">
        <title>Complete Genome Sequence and Methylome Analysis of free living Spirochaetas.</title>
        <authorList>
            <person name="Fomenkov A."/>
            <person name="Dubinina G."/>
            <person name="Leshcheva N."/>
            <person name="Mikheeva N."/>
            <person name="Grabovich M."/>
            <person name="Vincze T."/>
            <person name="Roberts R.J."/>
        </authorList>
    </citation>
    <scope>NUCLEOTIDE SEQUENCE [LARGE SCALE GENOMIC DNA]</scope>
    <source>
        <strain evidence="6 7">K2</strain>
    </source>
</reference>
<keyword evidence="4" id="KW-0472">Membrane</keyword>
<dbReference type="EMBL" id="CP036150">
    <property type="protein sequence ID" value="QEN09523.1"/>
    <property type="molecule type" value="Genomic_DNA"/>
</dbReference>
<evidence type="ECO:0000256" key="2">
    <source>
        <dbReference type="ARBA" id="ARBA00007639"/>
    </source>
</evidence>
<dbReference type="InterPro" id="IPR025997">
    <property type="entry name" value="SBP_2_dom"/>
</dbReference>
<evidence type="ECO:0000313" key="6">
    <source>
        <dbReference type="EMBL" id="QEN09523.1"/>
    </source>
</evidence>
<dbReference type="KEGG" id="ock:EXM22_16605"/>
<dbReference type="RefSeq" id="WP_149487597.1">
    <property type="nucleotide sequence ID" value="NZ_CP036150.1"/>
</dbReference>
<organism evidence="6 7">
    <name type="scientific">Oceanispirochaeta crateris</name>
    <dbReference type="NCBI Taxonomy" id="2518645"/>
    <lineage>
        <taxon>Bacteria</taxon>
        <taxon>Pseudomonadati</taxon>
        <taxon>Spirochaetota</taxon>
        <taxon>Spirochaetia</taxon>
        <taxon>Spirochaetales</taxon>
        <taxon>Spirochaetaceae</taxon>
        <taxon>Oceanispirochaeta</taxon>
    </lineage>
</organism>